<dbReference type="InterPro" id="IPR013324">
    <property type="entry name" value="RNA_pol_sigma_r3/r4-like"/>
</dbReference>
<name>B4W4W4_9CYAN</name>
<dbReference type="RefSeq" id="WP_006106422.1">
    <property type="nucleotide sequence ID" value="NZ_DS989882.1"/>
</dbReference>
<protein>
    <submittedName>
        <fullName evidence="1">Uncharacterized protein</fullName>
    </submittedName>
</protein>
<accession>B4W4W4</accession>
<gene>
    <name evidence="1" type="ORF">MC7420_5969</name>
</gene>
<reference evidence="1 2" key="1">
    <citation type="submission" date="2008-07" db="EMBL/GenBank/DDBJ databases">
        <authorList>
            <person name="Tandeau de Marsac N."/>
            <person name="Ferriera S."/>
            <person name="Johnson J."/>
            <person name="Kravitz S."/>
            <person name="Beeson K."/>
            <person name="Sutton G."/>
            <person name="Rogers Y.-H."/>
            <person name="Friedman R."/>
            <person name="Frazier M."/>
            <person name="Venter J.C."/>
        </authorList>
    </citation>
    <scope>NUCLEOTIDE SEQUENCE [LARGE SCALE GENOMIC DNA]</scope>
    <source>
        <strain evidence="1 2">PCC 7420</strain>
    </source>
</reference>
<dbReference type="OrthoDB" id="451633at2"/>
<organism evidence="1 2">
    <name type="scientific">Coleofasciculus chthonoplastes PCC 7420</name>
    <dbReference type="NCBI Taxonomy" id="118168"/>
    <lineage>
        <taxon>Bacteria</taxon>
        <taxon>Bacillati</taxon>
        <taxon>Cyanobacteriota</taxon>
        <taxon>Cyanophyceae</taxon>
        <taxon>Coleofasciculales</taxon>
        <taxon>Coleofasciculaceae</taxon>
        <taxon>Coleofasciculus</taxon>
    </lineage>
</organism>
<dbReference type="Proteomes" id="UP000003835">
    <property type="component" value="Unassembled WGS sequence"/>
</dbReference>
<dbReference type="HOGENOM" id="CLU_077415_1_0_3"/>
<dbReference type="EMBL" id="DS989882">
    <property type="protein sequence ID" value="EDX70766.1"/>
    <property type="molecule type" value="Genomic_DNA"/>
</dbReference>
<evidence type="ECO:0000313" key="2">
    <source>
        <dbReference type="Proteomes" id="UP000003835"/>
    </source>
</evidence>
<keyword evidence="2" id="KW-1185">Reference proteome</keyword>
<dbReference type="SUPFAM" id="SSF88659">
    <property type="entry name" value="Sigma3 and sigma4 domains of RNA polymerase sigma factors"/>
    <property type="match status" value="1"/>
</dbReference>
<dbReference type="STRING" id="118168.MC7420_5969"/>
<dbReference type="eggNOG" id="COG1595">
    <property type="taxonomic scope" value="Bacteria"/>
</dbReference>
<proteinExistence type="predicted"/>
<evidence type="ECO:0000313" key="1">
    <source>
        <dbReference type="EMBL" id="EDX70766.1"/>
    </source>
</evidence>
<sequence>MNVIDQQLKQLAQEAQQHPPRSKQRQQALAKLLGAIQQSGKLTRPYPGQFHGFYEDIYDEAKQRLFCYICERIDDYNPSFEVLQWVNFLLKQRFFMEASRSMMPTVHKGIDAKRVKRLTLDDLEKNNPAEVNPQLTPSLSQEIIHYLETDPEGLFNQTYTSNQPAANFQFLALKLLSGYSWKEISEELGIKISTLSSFYQRCLTKFSPKLREYLSS</sequence>
<dbReference type="AlphaFoldDB" id="B4W4W4"/>